<evidence type="ECO:0000313" key="2">
    <source>
        <dbReference type="EMBL" id="JAD89478.1"/>
    </source>
</evidence>
<evidence type="ECO:0000256" key="1">
    <source>
        <dbReference type="SAM" id="MobiDB-lite"/>
    </source>
</evidence>
<reference evidence="2" key="2">
    <citation type="journal article" date="2015" name="Data Brief">
        <title>Shoot transcriptome of the giant reed, Arundo donax.</title>
        <authorList>
            <person name="Barrero R.A."/>
            <person name="Guerrero F.D."/>
            <person name="Moolhuijzen P."/>
            <person name="Goolsby J.A."/>
            <person name="Tidwell J."/>
            <person name="Bellgard S.E."/>
            <person name="Bellgard M.I."/>
        </authorList>
    </citation>
    <scope>NUCLEOTIDE SEQUENCE</scope>
    <source>
        <tissue evidence="2">Shoot tissue taken approximately 20 cm above the soil surface</tissue>
    </source>
</reference>
<name>A0A0A9DS11_ARUDO</name>
<proteinExistence type="predicted"/>
<feature type="compositionally biased region" description="Basic residues" evidence="1">
    <location>
        <begin position="27"/>
        <end position="44"/>
    </location>
</feature>
<sequence length="44" mass="5213">MTRYHGFTATIQYEKSNNKVCKDIQKHSRQVKNRRASKSLGKHH</sequence>
<organism evidence="2">
    <name type="scientific">Arundo donax</name>
    <name type="common">Giant reed</name>
    <name type="synonym">Donax arundinaceus</name>
    <dbReference type="NCBI Taxonomy" id="35708"/>
    <lineage>
        <taxon>Eukaryota</taxon>
        <taxon>Viridiplantae</taxon>
        <taxon>Streptophyta</taxon>
        <taxon>Embryophyta</taxon>
        <taxon>Tracheophyta</taxon>
        <taxon>Spermatophyta</taxon>
        <taxon>Magnoliopsida</taxon>
        <taxon>Liliopsida</taxon>
        <taxon>Poales</taxon>
        <taxon>Poaceae</taxon>
        <taxon>PACMAD clade</taxon>
        <taxon>Arundinoideae</taxon>
        <taxon>Arundineae</taxon>
        <taxon>Arundo</taxon>
    </lineage>
</organism>
<protein>
    <submittedName>
        <fullName evidence="2">Uncharacterized protein</fullName>
    </submittedName>
</protein>
<reference evidence="2" key="1">
    <citation type="submission" date="2014-09" db="EMBL/GenBank/DDBJ databases">
        <authorList>
            <person name="Magalhaes I.L.F."/>
            <person name="Oliveira U."/>
            <person name="Santos F.R."/>
            <person name="Vidigal T.H.D.A."/>
            <person name="Brescovit A.D."/>
            <person name="Santos A.J."/>
        </authorList>
    </citation>
    <scope>NUCLEOTIDE SEQUENCE</scope>
    <source>
        <tissue evidence="2">Shoot tissue taken approximately 20 cm above the soil surface</tissue>
    </source>
</reference>
<feature type="region of interest" description="Disordered" evidence="1">
    <location>
        <begin position="21"/>
        <end position="44"/>
    </location>
</feature>
<dbReference type="AlphaFoldDB" id="A0A0A9DS11"/>
<dbReference type="EMBL" id="GBRH01208417">
    <property type="protein sequence ID" value="JAD89478.1"/>
    <property type="molecule type" value="Transcribed_RNA"/>
</dbReference>
<accession>A0A0A9DS11</accession>